<organism evidence="2 3">
    <name type="scientific">Candidatus Kaiserbacteria bacterium RIFCSPHIGHO2_01_FULL_53_29</name>
    <dbReference type="NCBI Taxonomy" id="1798480"/>
    <lineage>
        <taxon>Bacteria</taxon>
        <taxon>Candidatus Kaiseribacteriota</taxon>
    </lineage>
</organism>
<sequence length="229" mass="26995">MAQRPVPFQVEEWFHCYNRGIEKRDVFESENDSERFLQLLYLINSGKKIHRSDLADRKTEDIVQRERGKPLVSLGAYCLMPNHFHLLLKEIAEGGIVQFMQRLGTAYTMYFNKKNSRTGNLFMKPFRSRHVYDDRYFQRVISYIHCNPAERFEHGWKKGVVRNMGKLEHQLRTYRYSSFPDYAGEKRVIAAILSSDGFDVYDSKQPLKILEEARAYYADIATDDPYLVA</sequence>
<dbReference type="EMBL" id="MFKT01000016">
    <property type="protein sequence ID" value="OGG53147.1"/>
    <property type="molecule type" value="Genomic_DNA"/>
</dbReference>
<dbReference type="Proteomes" id="UP000176863">
    <property type="component" value="Unassembled WGS sequence"/>
</dbReference>
<dbReference type="AlphaFoldDB" id="A0A1F6CVK9"/>
<dbReference type="PANTHER" id="PTHR34322:SF2">
    <property type="entry name" value="TRANSPOSASE IS200-LIKE DOMAIN-CONTAINING PROTEIN"/>
    <property type="match status" value="1"/>
</dbReference>
<dbReference type="SMART" id="SM01321">
    <property type="entry name" value="Y1_Tnp"/>
    <property type="match status" value="1"/>
</dbReference>
<dbReference type="GO" id="GO:0004803">
    <property type="term" value="F:transposase activity"/>
    <property type="evidence" value="ECO:0007669"/>
    <property type="project" value="InterPro"/>
</dbReference>
<dbReference type="InterPro" id="IPR002686">
    <property type="entry name" value="Transposase_17"/>
</dbReference>
<dbReference type="InterPro" id="IPR036515">
    <property type="entry name" value="Transposase_17_sf"/>
</dbReference>
<proteinExistence type="predicted"/>
<accession>A0A1F6CVK9</accession>
<gene>
    <name evidence="2" type="ORF">A2851_03605</name>
</gene>
<reference evidence="2 3" key="1">
    <citation type="journal article" date="2016" name="Nat. Commun.">
        <title>Thousands of microbial genomes shed light on interconnected biogeochemical processes in an aquifer system.</title>
        <authorList>
            <person name="Anantharaman K."/>
            <person name="Brown C.T."/>
            <person name="Hug L.A."/>
            <person name="Sharon I."/>
            <person name="Castelle C.J."/>
            <person name="Probst A.J."/>
            <person name="Thomas B.C."/>
            <person name="Singh A."/>
            <person name="Wilkins M.J."/>
            <person name="Karaoz U."/>
            <person name="Brodie E.L."/>
            <person name="Williams K.H."/>
            <person name="Hubbard S.S."/>
            <person name="Banfield J.F."/>
        </authorList>
    </citation>
    <scope>NUCLEOTIDE SEQUENCE [LARGE SCALE GENOMIC DNA]</scope>
</reference>
<dbReference type="GO" id="GO:0006313">
    <property type="term" value="P:DNA transposition"/>
    <property type="evidence" value="ECO:0007669"/>
    <property type="project" value="InterPro"/>
</dbReference>
<dbReference type="Gene3D" id="3.30.70.1290">
    <property type="entry name" value="Transposase IS200-like"/>
    <property type="match status" value="1"/>
</dbReference>
<comment type="caution">
    <text evidence="2">The sequence shown here is derived from an EMBL/GenBank/DDBJ whole genome shotgun (WGS) entry which is preliminary data.</text>
</comment>
<evidence type="ECO:0000313" key="3">
    <source>
        <dbReference type="Proteomes" id="UP000176863"/>
    </source>
</evidence>
<feature type="domain" description="Transposase IS200-like" evidence="1">
    <location>
        <begin position="10"/>
        <end position="147"/>
    </location>
</feature>
<evidence type="ECO:0000259" key="1">
    <source>
        <dbReference type="SMART" id="SM01321"/>
    </source>
</evidence>
<dbReference type="SUPFAM" id="SSF143422">
    <property type="entry name" value="Transposase IS200-like"/>
    <property type="match status" value="1"/>
</dbReference>
<evidence type="ECO:0000313" key="2">
    <source>
        <dbReference type="EMBL" id="OGG53147.1"/>
    </source>
</evidence>
<dbReference type="PANTHER" id="PTHR34322">
    <property type="entry name" value="TRANSPOSASE, Y1_TNP DOMAIN-CONTAINING"/>
    <property type="match status" value="1"/>
</dbReference>
<protein>
    <recommendedName>
        <fullName evidence="1">Transposase IS200-like domain-containing protein</fullName>
    </recommendedName>
</protein>
<name>A0A1F6CVK9_9BACT</name>
<dbReference type="STRING" id="1798480.A2851_03605"/>
<dbReference type="GO" id="GO:0003677">
    <property type="term" value="F:DNA binding"/>
    <property type="evidence" value="ECO:0007669"/>
    <property type="project" value="InterPro"/>
</dbReference>
<dbReference type="Pfam" id="PF01797">
    <property type="entry name" value="Y1_Tnp"/>
    <property type="match status" value="1"/>
</dbReference>